<name>A0A8A4TP42_SULCO</name>
<proteinExistence type="predicted"/>
<gene>
    <name evidence="1" type="ORF">J3U87_00205</name>
</gene>
<protein>
    <submittedName>
        <fullName evidence="1">Uncharacterized protein</fullName>
    </submittedName>
</protein>
<dbReference type="EMBL" id="CP071793">
    <property type="protein sequence ID" value="QTD50862.1"/>
    <property type="molecule type" value="Genomic_DNA"/>
</dbReference>
<keyword evidence="2" id="KW-1185">Reference proteome</keyword>
<evidence type="ECO:0000313" key="1">
    <source>
        <dbReference type="EMBL" id="QTD50862.1"/>
    </source>
</evidence>
<organism evidence="1 2">
    <name type="scientific">Sulfidibacter corallicola</name>
    <dbReference type="NCBI Taxonomy" id="2818388"/>
    <lineage>
        <taxon>Bacteria</taxon>
        <taxon>Pseudomonadati</taxon>
        <taxon>Acidobacteriota</taxon>
        <taxon>Holophagae</taxon>
        <taxon>Acanthopleuribacterales</taxon>
        <taxon>Acanthopleuribacteraceae</taxon>
        <taxon>Sulfidibacter</taxon>
    </lineage>
</organism>
<dbReference type="RefSeq" id="WP_237380977.1">
    <property type="nucleotide sequence ID" value="NZ_CP071793.1"/>
</dbReference>
<reference evidence="1" key="1">
    <citation type="submission" date="2021-03" db="EMBL/GenBank/DDBJ databases">
        <title>Acanthopleuribacteraceae sp. M133.</title>
        <authorList>
            <person name="Wang G."/>
        </authorList>
    </citation>
    <scope>NUCLEOTIDE SEQUENCE</scope>
    <source>
        <strain evidence="1">M133</strain>
    </source>
</reference>
<evidence type="ECO:0000313" key="2">
    <source>
        <dbReference type="Proteomes" id="UP000663929"/>
    </source>
</evidence>
<dbReference type="Proteomes" id="UP000663929">
    <property type="component" value="Chromosome"/>
</dbReference>
<accession>A0A8A4TP42</accession>
<dbReference type="KEGG" id="scor:J3U87_00205"/>
<dbReference type="AlphaFoldDB" id="A0A8A4TP42"/>
<sequence>MLGFHEDYQEVVVTDADDPSNILFVNPADDTVLRTFGSQRSSMFILGCATADDLSLTSLTADLDGYLMLGKDGVVSSAYSARNTENHIQIQSGDLPERTFKTR</sequence>